<sequence length="439" mass="48483">MLSVLRERDRKGDDKSKSGDSDENSLSFSVPYSWAVARLGEIYESSFYGPRFGKDEYVKEGGIPTIRTTDMTPGGQIVLREPPRVQVDDPKKLALYALRENDLLVTRSGTIGMMAVFKGGYSAIPSAYLIRFRFPHEVTAEFYYLFLSSPHGNNLLGLSLRSIGVPNVNATSISKFFAPVPPLAEQRRIVAKVNELMTLVDALETQLATARSAAADLLSAMVTELASDHPSRKQAPKEAFSAYESSDDSAEFIEALVIAQLTRDLSTPKFPLGRMRYNKLAYLSHRLAGEDVTKHYIKKAAGPYSPWAKFDGPEDIAIEKGFVRRGAYGKFKGLLAGDSIAEIDGYVAKFPVCRSVEQVLSSFGRETNDELELLATVDFAAVDLRAAGKPIDAEAVEEVIAANKDWAPKLDRMIFSRANLKRALVRLEQVFPKFYGEVG</sequence>
<keyword evidence="7" id="KW-0378">Hydrolase</keyword>
<name>A0ABT3FX00_9BACT</name>
<dbReference type="InterPro" id="IPR000055">
    <property type="entry name" value="Restrct_endonuc_typeI_TRD"/>
</dbReference>
<dbReference type="GO" id="GO:0016787">
    <property type="term" value="F:hydrolase activity"/>
    <property type="evidence" value="ECO:0007669"/>
    <property type="project" value="UniProtKB-KW"/>
</dbReference>
<evidence type="ECO:0000256" key="5">
    <source>
        <dbReference type="SAM" id="MobiDB-lite"/>
    </source>
</evidence>
<dbReference type="InterPro" id="IPR052021">
    <property type="entry name" value="Type-I_RS_S_subunit"/>
</dbReference>
<dbReference type="EMBL" id="JAPDDR010000001">
    <property type="protein sequence ID" value="MCW1912115.1"/>
    <property type="molecule type" value="Genomic_DNA"/>
</dbReference>
<keyword evidence="2" id="KW-0680">Restriction system</keyword>
<dbReference type="Proteomes" id="UP001165653">
    <property type="component" value="Unassembled WGS sequence"/>
</dbReference>
<dbReference type="Pfam" id="PF01420">
    <property type="entry name" value="Methylase_S"/>
    <property type="match status" value="1"/>
</dbReference>
<protein>
    <submittedName>
        <fullName evidence="7">Restriction endonuclease subunit S</fullName>
        <ecNumber evidence="7">3.1.21.-</ecNumber>
    </submittedName>
</protein>
<keyword evidence="4" id="KW-0175">Coiled coil</keyword>
<accession>A0ABT3FX00</accession>
<comment type="caution">
    <text evidence="7">The sequence shown here is derived from an EMBL/GenBank/DDBJ whole genome shotgun (WGS) entry which is preliminary data.</text>
</comment>
<keyword evidence="7" id="KW-0540">Nuclease</keyword>
<gene>
    <name evidence="7" type="ORF">OJ996_00930</name>
</gene>
<dbReference type="GO" id="GO:0004519">
    <property type="term" value="F:endonuclease activity"/>
    <property type="evidence" value="ECO:0007669"/>
    <property type="project" value="UniProtKB-KW"/>
</dbReference>
<reference evidence="7" key="1">
    <citation type="submission" date="2022-10" db="EMBL/GenBank/DDBJ databases">
        <title>Luteolibacter sp. GHJ8, whole genome shotgun sequencing project.</title>
        <authorList>
            <person name="Zhao G."/>
            <person name="Shen L."/>
        </authorList>
    </citation>
    <scope>NUCLEOTIDE SEQUENCE</scope>
    <source>
        <strain evidence="7">GHJ8</strain>
    </source>
</reference>
<evidence type="ECO:0000256" key="2">
    <source>
        <dbReference type="ARBA" id="ARBA00022747"/>
    </source>
</evidence>
<feature type="coiled-coil region" evidence="4">
    <location>
        <begin position="193"/>
        <end position="220"/>
    </location>
</feature>
<dbReference type="PANTHER" id="PTHR30408">
    <property type="entry name" value="TYPE-1 RESTRICTION ENZYME ECOKI SPECIFICITY PROTEIN"/>
    <property type="match status" value="1"/>
</dbReference>
<dbReference type="SUPFAM" id="SSF116734">
    <property type="entry name" value="DNA methylase specificity domain"/>
    <property type="match status" value="1"/>
</dbReference>
<dbReference type="InterPro" id="IPR044946">
    <property type="entry name" value="Restrct_endonuc_typeI_TRD_sf"/>
</dbReference>
<evidence type="ECO:0000259" key="6">
    <source>
        <dbReference type="Pfam" id="PF01420"/>
    </source>
</evidence>
<feature type="region of interest" description="Disordered" evidence="5">
    <location>
        <begin position="1"/>
        <end position="26"/>
    </location>
</feature>
<evidence type="ECO:0000256" key="1">
    <source>
        <dbReference type="ARBA" id="ARBA00010923"/>
    </source>
</evidence>
<evidence type="ECO:0000313" key="8">
    <source>
        <dbReference type="Proteomes" id="UP001165653"/>
    </source>
</evidence>
<dbReference type="CDD" id="cd17517">
    <property type="entry name" value="RMtype1_S_EcoKI_StySPI-TRD2-CR2_like"/>
    <property type="match status" value="1"/>
</dbReference>
<dbReference type="EC" id="3.1.21.-" evidence="7"/>
<dbReference type="Gene3D" id="3.90.220.20">
    <property type="entry name" value="DNA methylase specificity domains"/>
    <property type="match status" value="1"/>
</dbReference>
<feature type="domain" description="Type I restriction modification DNA specificity" evidence="6">
    <location>
        <begin position="33"/>
        <end position="206"/>
    </location>
</feature>
<evidence type="ECO:0000256" key="4">
    <source>
        <dbReference type="SAM" id="Coils"/>
    </source>
</evidence>
<organism evidence="7 8">
    <name type="scientific">Luteolibacter rhizosphaerae</name>
    <dbReference type="NCBI Taxonomy" id="2989719"/>
    <lineage>
        <taxon>Bacteria</taxon>
        <taxon>Pseudomonadati</taxon>
        <taxon>Verrucomicrobiota</taxon>
        <taxon>Verrucomicrobiia</taxon>
        <taxon>Verrucomicrobiales</taxon>
        <taxon>Verrucomicrobiaceae</taxon>
        <taxon>Luteolibacter</taxon>
    </lineage>
</organism>
<comment type="similarity">
    <text evidence="1">Belongs to the type-I restriction system S methylase family.</text>
</comment>
<keyword evidence="7" id="KW-0255">Endonuclease</keyword>
<feature type="compositionally biased region" description="Basic and acidic residues" evidence="5">
    <location>
        <begin position="1"/>
        <end position="20"/>
    </location>
</feature>
<dbReference type="PANTHER" id="PTHR30408:SF12">
    <property type="entry name" value="TYPE I RESTRICTION ENZYME MJAVIII SPECIFICITY SUBUNIT"/>
    <property type="match status" value="1"/>
</dbReference>
<evidence type="ECO:0000256" key="3">
    <source>
        <dbReference type="ARBA" id="ARBA00023125"/>
    </source>
</evidence>
<proteinExistence type="inferred from homology"/>
<keyword evidence="8" id="KW-1185">Reference proteome</keyword>
<keyword evidence="3" id="KW-0238">DNA-binding</keyword>
<evidence type="ECO:0000313" key="7">
    <source>
        <dbReference type="EMBL" id="MCW1912115.1"/>
    </source>
</evidence>
<dbReference type="RefSeq" id="WP_264510213.1">
    <property type="nucleotide sequence ID" value="NZ_JAPDDR010000001.1"/>
</dbReference>